<evidence type="ECO:0000256" key="21">
    <source>
        <dbReference type="ARBA" id="ARBA00048338"/>
    </source>
</evidence>
<comment type="catalytic activity">
    <reaction evidence="25">
        <text>estrone 3-sulfate(out) + 2 Na(+)(out) = estrone 3-sulfate(in) + 2 Na(+)(in)</text>
        <dbReference type="Rhea" id="RHEA:71083"/>
        <dbReference type="ChEBI" id="CHEBI:29101"/>
        <dbReference type="ChEBI" id="CHEBI:60050"/>
    </reaction>
</comment>
<dbReference type="InterPro" id="IPR002657">
    <property type="entry name" value="BilAc:Na_symport/Acr3"/>
</dbReference>
<feature type="transmembrane region" description="Helical" evidence="32">
    <location>
        <begin position="297"/>
        <end position="319"/>
    </location>
</feature>
<comment type="catalytic activity">
    <reaction evidence="15">
        <text>cholate(out) + 2 Na(+)(out) = cholate(in) + 2 Na(+)(in)</text>
        <dbReference type="Rhea" id="RHEA:71911"/>
        <dbReference type="ChEBI" id="CHEBI:29101"/>
        <dbReference type="ChEBI" id="CHEBI:29747"/>
    </reaction>
</comment>
<evidence type="ECO:0000313" key="33">
    <source>
        <dbReference type="Ensembl" id="ENSFALP00000005168.2"/>
    </source>
</evidence>
<evidence type="ECO:0000256" key="4">
    <source>
        <dbReference type="ARBA" id="ARBA00022475"/>
    </source>
</evidence>
<evidence type="ECO:0000256" key="3">
    <source>
        <dbReference type="ARBA" id="ARBA00022448"/>
    </source>
</evidence>
<dbReference type="GO" id="GO:0008508">
    <property type="term" value="F:bile acid:sodium symporter activity"/>
    <property type="evidence" value="ECO:0007669"/>
    <property type="project" value="TreeGrafter"/>
</dbReference>
<dbReference type="Ensembl" id="ENSFALT00000005193.2">
    <property type="protein sequence ID" value="ENSFALP00000005168.2"/>
    <property type="gene ID" value="ENSFALG00000004963.2"/>
</dbReference>
<dbReference type="eggNOG" id="KOG2718">
    <property type="taxonomic scope" value="Eukaryota"/>
</dbReference>
<comment type="catalytic activity">
    <reaction evidence="21">
        <text>taurochenodeoxycholate(out) + 2 Na(+)(out) = taurochenodeoxycholate(in) + 2 Na(+)(in)</text>
        <dbReference type="Rhea" id="RHEA:71923"/>
        <dbReference type="ChEBI" id="CHEBI:9407"/>
        <dbReference type="ChEBI" id="CHEBI:29101"/>
    </reaction>
</comment>
<reference evidence="33 34" key="1">
    <citation type="journal article" date="2012" name="Nature">
        <title>The genomic landscape of species divergence in Ficedula flycatchers.</title>
        <authorList>
            <person name="Ellegren H."/>
            <person name="Smeds L."/>
            <person name="Burri R."/>
            <person name="Olason P.I."/>
            <person name="Backstrom N."/>
            <person name="Kawakami T."/>
            <person name="Kunstner A."/>
            <person name="Makinen H."/>
            <person name="Nadachowska-Brzyska K."/>
            <person name="Qvarnstrom A."/>
            <person name="Uebbing S."/>
            <person name="Wolf J.B."/>
        </authorList>
    </citation>
    <scope>NUCLEOTIDE SEQUENCE [LARGE SCALE GENOMIC DNA]</scope>
</reference>
<protein>
    <recommendedName>
        <fullName evidence="27">Hepatic sodium/bile acid cotransporter</fullName>
    </recommendedName>
    <alternativeName>
        <fullName evidence="29">Na(+)/bile acid cotransporter</fullName>
    </alternativeName>
    <alternativeName>
        <fullName evidence="28">Na(+)/taurocholate transport protein</fullName>
    </alternativeName>
    <alternativeName>
        <fullName evidence="30">Sodium/taurocholate cotransporting polypeptide</fullName>
    </alternativeName>
    <alternativeName>
        <fullName evidence="31">Solute carrier family 10 member 1</fullName>
    </alternativeName>
</protein>
<evidence type="ECO:0000256" key="28">
    <source>
        <dbReference type="ARBA" id="ARBA00075177"/>
    </source>
</evidence>
<evidence type="ECO:0000313" key="34">
    <source>
        <dbReference type="Proteomes" id="UP000016665"/>
    </source>
</evidence>
<dbReference type="InterPro" id="IPR038770">
    <property type="entry name" value="Na+/solute_symporter_sf"/>
</dbReference>
<comment type="subcellular location">
    <subcellularLocation>
        <location evidence="1">Cell membrane</location>
        <topology evidence="1">Multi-pass membrane protein</topology>
    </subcellularLocation>
</comment>
<dbReference type="AlphaFoldDB" id="U3JQW4"/>
<evidence type="ECO:0000256" key="16">
    <source>
        <dbReference type="ARBA" id="ARBA00047311"/>
    </source>
</evidence>
<dbReference type="FunFam" id="1.20.1530.20:FF:000016">
    <property type="entry name" value="Solute carrier family 10 member 1"/>
    <property type="match status" value="1"/>
</dbReference>
<evidence type="ECO:0000256" key="13">
    <source>
        <dbReference type="ARBA" id="ARBA00023201"/>
    </source>
</evidence>
<feature type="transmembrane region" description="Helical" evidence="32">
    <location>
        <begin position="41"/>
        <end position="64"/>
    </location>
</feature>
<evidence type="ECO:0000256" key="14">
    <source>
        <dbReference type="ARBA" id="ARBA00034215"/>
    </source>
</evidence>
<evidence type="ECO:0000256" key="12">
    <source>
        <dbReference type="ARBA" id="ARBA00023180"/>
    </source>
</evidence>
<dbReference type="HOGENOM" id="CLU_034788_7_5_1"/>
<keyword evidence="10" id="KW-0406">Ion transport</keyword>
<comment type="catalytic activity">
    <reaction evidence="22">
        <text>tauronorcholate(out) + 2 Na(+)(out) = tauronorcholate(in) + 2 Na(+)(in)</text>
        <dbReference type="Rhea" id="RHEA:71915"/>
        <dbReference type="ChEBI" id="CHEBI:29101"/>
        <dbReference type="ChEBI" id="CHEBI:191405"/>
    </reaction>
</comment>
<comment type="catalytic activity">
    <reaction evidence="23">
        <text>taurohyocholate(out) + 2 Na(+)(out) = taurohyocholate(in) + 2 Na(+)(in)</text>
        <dbReference type="Rhea" id="RHEA:72171"/>
        <dbReference type="ChEBI" id="CHEBI:29101"/>
        <dbReference type="ChEBI" id="CHEBI:58874"/>
    </reaction>
</comment>
<accession>U3JQW4</accession>
<evidence type="ECO:0000256" key="23">
    <source>
        <dbReference type="ARBA" id="ARBA00051799"/>
    </source>
</evidence>
<evidence type="ECO:0000256" key="6">
    <source>
        <dbReference type="ARBA" id="ARBA00022847"/>
    </source>
</evidence>
<keyword evidence="12" id="KW-0325">Glycoprotein</keyword>
<dbReference type="PANTHER" id="PTHR10361:SF40">
    <property type="entry name" value="HEPATIC SODIUM_BILE ACID COTRANSPORTER"/>
    <property type="match status" value="1"/>
</dbReference>
<feature type="transmembrane region" description="Helical" evidence="32">
    <location>
        <begin position="205"/>
        <end position="225"/>
    </location>
</feature>
<keyword evidence="13" id="KW-0739">Sodium transport</keyword>
<evidence type="ECO:0000256" key="11">
    <source>
        <dbReference type="ARBA" id="ARBA00023136"/>
    </source>
</evidence>
<evidence type="ECO:0000256" key="7">
    <source>
        <dbReference type="ARBA" id="ARBA00022989"/>
    </source>
</evidence>
<evidence type="ECO:0000256" key="27">
    <source>
        <dbReference type="ARBA" id="ARBA00073206"/>
    </source>
</evidence>
<feature type="transmembrane region" description="Helical" evidence="32">
    <location>
        <begin position="174"/>
        <end position="193"/>
    </location>
</feature>
<organism evidence="33 34">
    <name type="scientific">Ficedula albicollis</name>
    <name type="common">Collared flycatcher</name>
    <name type="synonym">Muscicapa albicollis</name>
    <dbReference type="NCBI Taxonomy" id="59894"/>
    <lineage>
        <taxon>Eukaryota</taxon>
        <taxon>Metazoa</taxon>
        <taxon>Chordata</taxon>
        <taxon>Craniata</taxon>
        <taxon>Vertebrata</taxon>
        <taxon>Euteleostomi</taxon>
        <taxon>Archelosauria</taxon>
        <taxon>Archosauria</taxon>
        <taxon>Dinosauria</taxon>
        <taxon>Saurischia</taxon>
        <taxon>Theropoda</taxon>
        <taxon>Coelurosauria</taxon>
        <taxon>Aves</taxon>
        <taxon>Neognathae</taxon>
        <taxon>Neoaves</taxon>
        <taxon>Telluraves</taxon>
        <taxon>Australaves</taxon>
        <taxon>Passeriformes</taxon>
        <taxon>Muscicapidae</taxon>
        <taxon>Ficedula</taxon>
    </lineage>
</organism>
<keyword evidence="4" id="KW-1003">Cell membrane</keyword>
<keyword evidence="9" id="KW-0445">Lipid transport</keyword>
<comment type="catalytic activity">
    <reaction evidence="19">
        <text>tauro-beta-muricholate(out) + 2 Na(+)(out) = tauro-beta-muricholate(in) + 2 Na(+)(in)</text>
        <dbReference type="Rhea" id="RHEA:72179"/>
        <dbReference type="ChEBI" id="CHEBI:29101"/>
        <dbReference type="ChEBI" id="CHEBI:133064"/>
    </reaction>
</comment>
<keyword evidence="8" id="KW-0915">Sodium</keyword>
<evidence type="ECO:0000256" key="20">
    <source>
        <dbReference type="ARBA" id="ARBA00048327"/>
    </source>
</evidence>
<evidence type="ECO:0000256" key="26">
    <source>
        <dbReference type="ARBA" id="ARBA00056510"/>
    </source>
</evidence>
<dbReference type="PANTHER" id="PTHR10361">
    <property type="entry name" value="SODIUM-BILE ACID COTRANSPORTER"/>
    <property type="match status" value="1"/>
</dbReference>
<evidence type="ECO:0000256" key="19">
    <source>
        <dbReference type="ARBA" id="ARBA00048013"/>
    </source>
</evidence>
<feature type="transmembrane region" description="Helical" evidence="32">
    <location>
        <begin position="106"/>
        <end position="126"/>
    </location>
</feature>
<evidence type="ECO:0000256" key="31">
    <source>
        <dbReference type="ARBA" id="ARBA00082917"/>
    </source>
</evidence>
<evidence type="ECO:0000256" key="15">
    <source>
        <dbReference type="ARBA" id="ARBA00034231"/>
    </source>
</evidence>
<evidence type="ECO:0000256" key="22">
    <source>
        <dbReference type="ARBA" id="ARBA00049276"/>
    </source>
</evidence>
<keyword evidence="11 32" id="KW-0472">Membrane</keyword>
<comment type="catalytic activity">
    <reaction evidence="16">
        <text>tauroallocholate(out) + 2 Na(+)(out) = tauroallocholate(in) + 2 Na(+)(in)</text>
        <dbReference type="Rhea" id="RHEA:51840"/>
        <dbReference type="ChEBI" id="CHEBI:29101"/>
        <dbReference type="ChEBI" id="CHEBI:191406"/>
    </reaction>
</comment>
<keyword evidence="5 32" id="KW-0812">Transmembrane</keyword>
<name>U3JQW4_FICAL</name>
<evidence type="ECO:0000256" key="8">
    <source>
        <dbReference type="ARBA" id="ARBA00023053"/>
    </source>
</evidence>
<keyword evidence="6" id="KW-0769">Symport</keyword>
<comment type="catalytic activity">
    <reaction evidence="17">
        <text>tauroursodeoxycholate(out) + 2 Na(+)(out) = tauroursodeoxycholate(in) + 2 Na(+)(in)</text>
        <dbReference type="Rhea" id="RHEA:71927"/>
        <dbReference type="ChEBI" id="CHEBI:29101"/>
        <dbReference type="ChEBI" id="CHEBI:132028"/>
    </reaction>
</comment>
<dbReference type="InterPro" id="IPR004710">
    <property type="entry name" value="Bilac:Na_transpt"/>
</dbReference>
<evidence type="ECO:0000256" key="1">
    <source>
        <dbReference type="ARBA" id="ARBA00004651"/>
    </source>
</evidence>
<feature type="transmembrane region" description="Helical" evidence="32">
    <location>
        <begin position="76"/>
        <end position="94"/>
    </location>
</feature>
<evidence type="ECO:0000256" key="24">
    <source>
        <dbReference type="ARBA" id="ARBA00052374"/>
    </source>
</evidence>
<comment type="catalytic activity">
    <reaction evidence="24">
        <text>taurohyodeoxycholate(out) + 2 Na(+)(out) = taurohyodeoxycholate(in) + 2 Na(+)(in)</text>
        <dbReference type="Rhea" id="RHEA:72167"/>
        <dbReference type="ChEBI" id="CHEBI:29101"/>
        <dbReference type="ChEBI" id="CHEBI:191407"/>
    </reaction>
</comment>
<evidence type="ECO:0000256" key="2">
    <source>
        <dbReference type="ARBA" id="ARBA00006528"/>
    </source>
</evidence>
<proteinExistence type="inferred from homology"/>
<comment type="function">
    <text evidence="26">As a major transporter of conjugated bile salts from plasma into the hepatocyte, it plays a key role in the enterohepatic circulation of bile salts necessary for the solubilization and absorption of dietary fat and fat-soluble vitamins. It is strictly dependent on the extracellular presence of sodium. It exhibits broad substrate specificity and transports various bile acids, such as taurocholate, cholate, as well as non-bile acid organic compounds, such as estrone sulfate. Works collaboratively with the ileal transporter (NTCP2), the organic solute transporter (OST), and the bile salt export pump (BSEP), to ensure efficacious biological recycling of bile acids during enterohepatic circulation.</text>
</comment>
<dbReference type="STRING" id="59894.ENSFALP00000005168"/>
<evidence type="ECO:0000256" key="18">
    <source>
        <dbReference type="ARBA" id="ARBA00047743"/>
    </source>
</evidence>
<evidence type="ECO:0000256" key="30">
    <source>
        <dbReference type="ARBA" id="ARBA00078029"/>
    </source>
</evidence>
<keyword evidence="7 32" id="KW-1133">Transmembrane helix</keyword>
<dbReference type="GO" id="GO:0005886">
    <property type="term" value="C:plasma membrane"/>
    <property type="evidence" value="ECO:0007669"/>
    <property type="project" value="UniProtKB-SubCell"/>
</dbReference>
<keyword evidence="34" id="KW-1185">Reference proteome</keyword>
<reference evidence="33" key="2">
    <citation type="submission" date="2025-08" db="UniProtKB">
        <authorList>
            <consortium name="Ensembl"/>
        </authorList>
    </citation>
    <scope>IDENTIFICATION</scope>
</reference>
<evidence type="ECO:0000256" key="25">
    <source>
        <dbReference type="ARBA" id="ARBA00052405"/>
    </source>
</evidence>
<reference evidence="33" key="3">
    <citation type="submission" date="2025-09" db="UniProtKB">
        <authorList>
            <consortium name="Ensembl"/>
        </authorList>
    </citation>
    <scope>IDENTIFICATION</scope>
</reference>
<comment type="catalytic activity">
    <reaction evidence="14">
        <text>glycocholate(out) + 2 Na(+)(out) = glycocholate(in) + 2 Na(+)(in)</text>
        <dbReference type="Rhea" id="RHEA:71935"/>
        <dbReference type="ChEBI" id="CHEBI:29101"/>
        <dbReference type="ChEBI" id="CHEBI:29746"/>
    </reaction>
</comment>
<dbReference type="GeneTree" id="ENSGT00950000182808"/>
<feature type="transmembrane region" description="Helical" evidence="32">
    <location>
        <begin position="237"/>
        <end position="259"/>
    </location>
</feature>
<evidence type="ECO:0000256" key="5">
    <source>
        <dbReference type="ARBA" id="ARBA00022692"/>
    </source>
</evidence>
<comment type="catalytic activity">
    <reaction evidence="20">
        <text>taurocholate(out) + 2 Na(+)(out) = taurocholate(in) + 2 Na(+)(in)</text>
        <dbReference type="Rhea" id="RHEA:71875"/>
        <dbReference type="ChEBI" id="CHEBI:29101"/>
        <dbReference type="ChEBI" id="CHEBI:36257"/>
    </reaction>
</comment>
<gene>
    <name evidence="33" type="primary">SLC10A1</name>
</gene>
<evidence type="ECO:0000256" key="17">
    <source>
        <dbReference type="ARBA" id="ARBA00047596"/>
    </source>
</evidence>
<dbReference type="Gene3D" id="1.20.1530.20">
    <property type="match status" value="1"/>
</dbReference>
<evidence type="ECO:0000256" key="32">
    <source>
        <dbReference type="SAM" id="Phobius"/>
    </source>
</evidence>
<dbReference type="Proteomes" id="UP000016665">
    <property type="component" value="Chromosome 5"/>
</dbReference>
<evidence type="ECO:0000256" key="10">
    <source>
        <dbReference type="ARBA" id="ARBA00023065"/>
    </source>
</evidence>
<dbReference type="Pfam" id="PF01758">
    <property type="entry name" value="SBF"/>
    <property type="match status" value="1"/>
</dbReference>
<evidence type="ECO:0000256" key="9">
    <source>
        <dbReference type="ARBA" id="ARBA00023055"/>
    </source>
</evidence>
<feature type="transmembrane region" description="Helical" evidence="32">
    <location>
        <begin position="133"/>
        <end position="154"/>
    </location>
</feature>
<comment type="catalytic activity">
    <reaction evidence="18">
        <text>taurodeoxycholate(out) + 2 Na(+)(out) = taurodeoxycholate(in) + 2 Na(+)(in)</text>
        <dbReference type="Rhea" id="RHEA:72087"/>
        <dbReference type="ChEBI" id="CHEBI:29101"/>
        <dbReference type="ChEBI" id="CHEBI:36261"/>
    </reaction>
</comment>
<sequence length="439" mass="46980">MNKTKGAFDSPELWSPDCMQSSTSLTSLAPPFVFGQAMDTALNVILIVVLFIITVSLGCTMETAQITAHLRRPKGVAVAIMAQYSIMPLTAFILGKLFQLGTSESLAILICGCCPGGNLSSIFSLALRGDTNLSVVMTACSMVLAVGLMPPLLYLYSGGLYEGGSDSKVPYKGIITSLALMLIPCAIGIILNEKKPQYTGLITKAGMIMLLLSSAAIIVLSVANMGSCIMVVFSPSLLGTCALMPLTGFLLGYAVSAAFKLNDRCRRTVCMETGGQNAQLCSAILKVTFAPEIIGPLYFFPLLYLLFQLGEGFLLILVFRIHDRIKQANDAAKIICAGVDTLSAQEMKSVSRHCRNSGNPGKQYTDSAAVALCVKTLQKQWKSRKTIYGFRSSRSLNPPSSTFCSQLIGVQLSKTHLCTDFTAVTQPSAPIVPKDFAPD</sequence>
<keyword evidence="3" id="KW-0813">Transport</keyword>
<evidence type="ECO:0000256" key="29">
    <source>
        <dbReference type="ARBA" id="ARBA00075246"/>
    </source>
</evidence>
<comment type="similarity">
    <text evidence="2">Belongs to the bile acid:sodium symporter (BASS) (TC 2.A.28) family.</text>
</comment>